<feature type="region of interest" description="Disordered" evidence="6">
    <location>
        <begin position="170"/>
        <end position="192"/>
    </location>
</feature>
<feature type="region of interest" description="Disordered" evidence="6">
    <location>
        <begin position="287"/>
        <end position="318"/>
    </location>
</feature>
<dbReference type="STRING" id="655863.F0XE98"/>
<dbReference type="InterPro" id="IPR046347">
    <property type="entry name" value="bZIP_sf"/>
</dbReference>
<evidence type="ECO:0000256" key="5">
    <source>
        <dbReference type="SAM" id="Coils"/>
    </source>
</evidence>
<evidence type="ECO:0000256" key="2">
    <source>
        <dbReference type="ARBA" id="ARBA00023015"/>
    </source>
</evidence>
<evidence type="ECO:0000256" key="6">
    <source>
        <dbReference type="SAM" id="MobiDB-lite"/>
    </source>
</evidence>
<accession>F0XE98</accession>
<dbReference type="SMART" id="SM00338">
    <property type="entry name" value="BRLZ"/>
    <property type="match status" value="1"/>
</dbReference>
<protein>
    <submittedName>
        <fullName evidence="8">Bzip transcription factor</fullName>
    </submittedName>
</protein>
<keyword evidence="2" id="KW-0805">Transcription regulation</keyword>
<dbReference type="OrthoDB" id="295274at2759"/>
<dbReference type="InterPro" id="IPR051027">
    <property type="entry name" value="bZIP_transcription_factors"/>
</dbReference>
<evidence type="ECO:0000256" key="1">
    <source>
        <dbReference type="ARBA" id="ARBA00004123"/>
    </source>
</evidence>
<dbReference type="Proteomes" id="UP000007796">
    <property type="component" value="Unassembled WGS sequence"/>
</dbReference>
<proteinExistence type="predicted"/>
<evidence type="ECO:0000313" key="9">
    <source>
        <dbReference type="Proteomes" id="UP000007796"/>
    </source>
</evidence>
<feature type="region of interest" description="Disordered" evidence="6">
    <location>
        <begin position="75"/>
        <end position="96"/>
    </location>
</feature>
<dbReference type="AlphaFoldDB" id="F0XE98"/>
<dbReference type="Pfam" id="PF00170">
    <property type="entry name" value="bZIP_1"/>
    <property type="match status" value="1"/>
</dbReference>
<dbReference type="InParanoid" id="F0XE98"/>
<sequence length="453" mass="49761">MDTDNFFNEYLADVGFAALPHIMHNDHDDSQFFGLGGHDEQQHQIGHFASGKELFGDNDCMDGTVSPSWLSHLQFEPTSNPESSGDPSPVFSGSIDEDMGQLQADTKHFEDEPEALTHLLLDPEQEKKPESVFLGANSDELQALEISIDDVHLKREEVEDMAMSPITSSAATLSVRKRRKRSTAGNNDKVRRQKFLERNRVAASKCRRKKKEAEQALEGLQKQMEDDHMALKSLRATLVSEFAELQSMLMAHSGCGSASVDQWLATRSTRLEGILGKEALDAEFQKPLEDQPGDGADETPTMQHLPPAESQAAHHTSHNAAYQTPRTLLQHSPLATEQFQPSADPVFSANYDHSPRLCAGDFTLLPSANKNMRNASLASSFASMTSYASSNFAASDFDAQRKSSTDSTGSSYKLSPISSAYADFSDSMVVDLTKPEAQMELLAETSFESICSS</sequence>
<comment type="subcellular location">
    <subcellularLocation>
        <location evidence="1">Nucleus</location>
    </subcellularLocation>
</comment>
<gene>
    <name evidence="8" type="ORF">CMQ_1244</name>
</gene>
<keyword evidence="4" id="KW-0539">Nucleus</keyword>
<keyword evidence="3" id="KW-0804">Transcription</keyword>
<evidence type="ECO:0000256" key="4">
    <source>
        <dbReference type="ARBA" id="ARBA00023242"/>
    </source>
</evidence>
<dbReference type="eggNOG" id="KOG1414">
    <property type="taxonomic scope" value="Eukaryota"/>
</dbReference>
<dbReference type="PROSITE" id="PS50217">
    <property type="entry name" value="BZIP"/>
    <property type="match status" value="1"/>
</dbReference>
<dbReference type="GO" id="GO:0003700">
    <property type="term" value="F:DNA-binding transcription factor activity"/>
    <property type="evidence" value="ECO:0007669"/>
    <property type="project" value="InterPro"/>
</dbReference>
<dbReference type="InterPro" id="IPR004827">
    <property type="entry name" value="bZIP"/>
</dbReference>
<keyword evidence="9" id="KW-1185">Reference proteome</keyword>
<dbReference type="Gene3D" id="1.20.5.170">
    <property type="match status" value="1"/>
</dbReference>
<dbReference type="PROSITE" id="PS00036">
    <property type="entry name" value="BZIP_BASIC"/>
    <property type="match status" value="1"/>
</dbReference>
<feature type="coiled-coil region" evidence="5">
    <location>
        <begin position="203"/>
        <end position="230"/>
    </location>
</feature>
<dbReference type="EMBL" id="GL629765">
    <property type="protein sequence ID" value="EFX04316.1"/>
    <property type="molecule type" value="Genomic_DNA"/>
</dbReference>
<evidence type="ECO:0000259" key="7">
    <source>
        <dbReference type="PROSITE" id="PS50217"/>
    </source>
</evidence>
<dbReference type="HOGENOM" id="CLU_604188_0_0_1"/>
<name>F0XE98_GROCL</name>
<organism evidence="9">
    <name type="scientific">Grosmannia clavigera (strain kw1407 / UAMH 11150)</name>
    <name type="common">Blue stain fungus</name>
    <name type="synonym">Graphiocladiella clavigera</name>
    <dbReference type="NCBI Taxonomy" id="655863"/>
    <lineage>
        <taxon>Eukaryota</taxon>
        <taxon>Fungi</taxon>
        <taxon>Dikarya</taxon>
        <taxon>Ascomycota</taxon>
        <taxon>Pezizomycotina</taxon>
        <taxon>Sordariomycetes</taxon>
        <taxon>Sordariomycetidae</taxon>
        <taxon>Ophiostomatales</taxon>
        <taxon>Ophiostomataceae</taxon>
        <taxon>Leptographium</taxon>
    </lineage>
</organism>
<keyword evidence="5" id="KW-0175">Coiled coil</keyword>
<dbReference type="CDD" id="cd14687">
    <property type="entry name" value="bZIP_ATF2"/>
    <property type="match status" value="1"/>
</dbReference>
<dbReference type="SUPFAM" id="SSF57959">
    <property type="entry name" value="Leucine zipper domain"/>
    <property type="match status" value="1"/>
</dbReference>
<dbReference type="RefSeq" id="XP_014173798.1">
    <property type="nucleotide sequence ID" value="XM_014318323.1"/>
</dbReference>
<dbReference type="GO" id="GO:0005634">
    <property type="term" value="C:nucleus"/>
    <property type="evidence" value="ECO:0007669"/>
    <property type="project" value="UniProtKB-SubCell"/>
</dbReference>
<feature type="domain" description="BZIP" evidence="7">
    <location>
        <begin position="189"/>
        <end position="252"/>
    </location>
</feature>
<feature type="compositionally biased region" description="Polar residues" evidence="6">
    <location>
        <begin position="75"/>
        <end position="86"/>
    </location>
</feature>
<evidence type="ECO:0000256" key="3">
    <source>
        <dbReference type="ARBA" id="ARBA00023163"/>
    </source>
</evidence>
<dbReference type="GeneID" id="25974101"/>
<reference evidence="8 9" key="1">
    <citation type="journal article" date="2011" name="Proc. Natl. Acad. Sci. U.S.A.">
        <title>Genome and transcriptome analyses of the mountain pine beetle-fungal symbiont Grosmannia clavigera, a lodgepole pine pathogen.</title>
        <authorList>
            <person name="DiGuistini S."/>
            <person name="Wang Y."/>
            <person name="Liao N.Y."/>
            <person name="Taylor G."/>
            <person name="Tanguay P."/>
            <person name="Feau N."/>
            <person name="Henrissat B."/>
            <person name="Chan S.K."/>
            <person name="Hesse-Orce U."/>
            <person name="Alamouti S.M."/>
            <person name="Tsui C.K.M."/>
            <person name="Docking R.T."/>
            <person name="Levasseur A."/>
            <person name="Haridas S."/>
            <person name="Robertson G."/>
            <person name="Birol I."/>
            <person name="Holt R.A."/>
            <person name="Marra M.A."/>
            <person name="Hamelin R.C."/>
            <person name="Hirst M."/>
            <person name="Jones S.J.M."/>
            <person name="Bohlmann J."/>
            <person name="Breuil C."/>
        </authorList>
    </citation>
    <scope>NUCLEOTIDE SEQUENCE [LARGE SCALE GENOMIC DNA]</scope>
    <source>
        <strain evidence="9">kw1407 / UAMH 11150</strain>
    </source>
</reference>
<dbReference type="PANTHER" id="PTHR19304">
    <property type="entry name" value="CYCLIC-AMP RESPONSE ELEMENT BINDING PROTEIN"/>
    <property type="match status" value="1"/>
</dbReference>
<evidence type="ECO:0000313" key="8">
    <source>
        <dbReference type="EMBL" id="EFX04316.1"/>
    </source>
</evidence>